<proteinExistence type="predicted"/>
<sequence length="3418" mass="355723">MTSREPPEAPEAPRPLCDDFASFCKKRATLSPSNSGVQSACALRTAKRPADSGLSPSQLASFVLGRRAARGKAALRLPMSTFAVFVLSSFGLGGSGFATAATANGQPFLSTPADTPGFDLRKAEAAAPPLEGKSGGLVFSLTKPQPGTKPAERGREGEHREGKTEHENSQTHHADVHANKNAASQGSGAALEETMSRKTADLLRPEEEPQTTAIPARTPDMVATSSTGTSSPPGFEPLAETADASESRKSPDSPPEALRAPRTAFAGLTQSNDTAAAAPSPLLPPSRSLFRAFARLVRSPKCAVLPGSSGAISFCPRPRREGLPDTRDRLKGANAGDAKEIPSRCVQHTAQKPSSAFRSRGSQYSTVRLPSLRTFLEVRIAFFLLTPFFSSRLAGWRVMSRLSQASKNAPSLLPLSPHPQPPRGGCSLLERAPSMRLRALLSLSLSRLSRSILSLLGFSRLESTVDEALPAPSEDAAGAGLRRDSARPLATNARQGRFLSLELPPPSNAYSPEACGDGKGIAGEEGETFLDFQTANDTGPRTRARDPRACGATPRTPRASEELTQPVIFFERLAFFIPVTEKQPAPDEAARSYVVELKAKLDRPLSRDLPDAFRMELTCGSGSGEAPPEDGADAWTAASLSIGRILREETGRRRGTQGFEVRCRLTARRASPSAQPLNIWGEDDDLPQLVPGNILTVVVGGRQCPPGLLEAADGAGACVPCDPKGDCHSLGTKWSNFQGEGDSAETGDERFSRLLKVAAEYEPVSGTLWGDPFPLRGPLCAVGTYMSGRAAPYCRISCKLLYRQDTKPAPSMQFPGLFLIEDEPTDTMDLHLELQELALFRCGEGSFTWPSLAACFPALQGFEVRRVDDFEAASQMPPADYLRMTFEYAYTDCDAGWNNTYPADPANACKPFSQYAGIVQMTGTWSVPVDYSCAEGSISRKDFFHSPRCYPVPMNRAAAGAKDPAVTEPVICESEGRFRPPGMKGQECLAFVGGAYAASTGTHMYLRDMPGKPFHRGPSASGPARLCDTYRLECSPHGDFPVLDFYANLFAKQPTTAHAGHFQPAGVDRDPAGQPPCPLGANCPAAEIQNGHPRIPLPYSLTATGPIRSRRGKSAREELPLGRGVDLSDPETLTDVWIYKPGAEAPEYCCHGCHCETTNESVHLHRVPAGTFRGRRMASGQMPTYHACSPGHFCPAAAVFETPCPKRTYQPASGQGACLPIPPGFAGTGLGSVTPVACPQGHFCSQEPKRPEVSPCPAGTINEGAAGESAETACQPCPGGYTCPKGTGGRNRPGYCPLGFYCEAGKATPTPCPEGTYAPYSVPTPQMTRVGKCRRCPEGKNCPPGSSLKDVLATGICPPGAYCPGGDPARAQKCPIGTYGVTPGNQEPADCLPCDAGKYCPVTGPDDPELPTKALDCPEGSFSTNLGVVGDSSRILASEWGFEPGFHLAFTTAGGGLCRAETEELSTIANVREADGRGLPADSLAYLVGGDNLFWVVSEEGRAAFSGDNMYSFKPINLPSGARLLGYVNGRLWAGHPSERGLTVSLDHGRSFARVLPERLSSAVVFAADPGGGTLCVADAYGAVHCSTDNFASLKASSGAPVGSGAVRALAILRGGRRVLVAVEGSLYKSSDWGATFRHVATVDTAFVAIAETRLGEEVFAVSQSAVLKSENRGSSFLVIADPRSFPDAFLPIASLGVFETAADGQRKLILRGEGKRLFMRSDDGAVWEQLPRLPDGPCRAFPATSAFVASHRAPPAIEGTSGQCIRGSLPGETTTLLSQPGEMIENSIVVPCKAGHYCPSACDEKNQVVLPCPPGRSASLASIESPVWARIRALEDTTAPRQLRPRLSAERALTTRSFTRQLQRPAFRRQRVTSSTWKALRSRARSAPSTDTARRGRATRGSLAPGDFPRFCRLLVHFNSHGLRRFTGGASVADCFPCPAGYFCPGVSSGGSLAPVECTVGHYCPAGSAGPTKCPPGTMNLSKRVPSVEECELCPRGSYCSGTSALVVTGSCDAGFLCVGGATDPRPNDGVTGSPCPAGGYCPVGTLVVQPCPAGRYNPTEGAESEAACQPCPEGFFCLGSGNSAPDGVCSPGYYCPEGSSRATQKKAEVGYYAEAGAAVQTPCEPGTYAPEPGMASCLACPAGTLCADAQMSGPAECPQGSFCLAGVSKGSPCPAGTFGPRAGLRAWTECKVCPPGQFCGAAGLTRASGPCAGGYYCVQAATSAAPALAIGDSLVEEVSGPCPAGFFCRAGAITPTPCPQGTFNRNEKSDSDAACIQCTAGFFCDRPGLAEPAGRCPEGYACPLGSRVAREPSRLCPKGFFCPEGAAEAQPCPAGTYADVAGSPACQPCPSGFLCSAESADFSTPCPEGHYCPRQSTDALECPAGTVGPGTKAPNSSACLQCPPGAYCETPGRATPTAVCPAGAFCAGGVTSAGEAVECPAGAYCPQGTAVPIACPRGQFCQGPGRDKPSGTCQAASYCPAGTQTPEGLACPRGSFCLGQSDPVPCPPGTYSDVEGLSAEDQCKKCPPGSYCSSPGLAAPSGLCAGGYFCEEGAADPRPVAQVCPPGHMCPQGVTEPAPCPVNTWQPLKGQTECQVCPAGFLCDAQGARPCDEGSYCDGVDGTKKDCPEGTFQPLPGQTSELSCLPCKHGFICETPALTRPTDQCPAGHFCRGAQRTACPEGFFCPEGTEKPFPCPPGQFCAGTGLAKPSGPCAAGHYCAREATERNPSGDLDIEFCFSALTSGECPVGYYCPEGVLFPVRCPPGTFSDAPGKGELADCRPCTEGFYCGGFALTGVSGPCLPGSYCPAGQRTSYGVPCPRGHMCPAQAAAPTACPEGEYQPAEGQAKCLPCVPGFKCPERSFEVQACLAGHFCAQGVAVKCPAGTYSAAIGIWEPSQCKPCPPGKICSAAGAEDLQGATDCPEGHYCRLGASEVPSQDPTTCGPDPTACLPGAKCPAGYYCPTGSSGPIPCPQGTTGSPQGSTAPSQCIQCPAGSYCSKAGASGEPCDPGFFCVPGSTEARPVTGVCPKGKYCEQGSAEGTDCPPGTYADVEGLAACRQCPPGFVCAMPGLTEGDKTPCPVGHYCEQGTHTPEKCPSGTFSSATHATDVSWCSPCSPGHFCDDAGLQTPKGECEAGYFCLQGAMEARPPSADPPGWNGECPPGYYCPAGSSAPKACPPGTYSDTPLGTDADACQPCPEGRFCGKYGLVDPEGVCDDGFYCGAGQTSKRPVGTATGGMCPPGHFCTEGVKAACPEHSYMDEKGASSCKPCPEGHFCKASAVAPQRCPATFFCETGRGKKVCPDGSYSVSAGLSAASQCLECPPTKYCAQGKIQALCKEGFICLLGVGPTDSPPGTAAHDGPLPQYAVQLGEPCPVGVYCPAGTAEPLRCPPAPRRRARARRRSPSVCGAELASTAPP</sequence>
<dbReference type="SUPFAM" id="SSF57184">
    <property type="entry name" value="Growth factor receptor domain"/>
    <property type="match status" value="7"/>
</dbReference>
<feature type="region of interest" description="Disordered" evidence="1">
    <location>
        <begin position="127"/>
        <end position="259"/>
    </location>
</feature>
<feature type="region of interest" description="Disordered" evidence="1">
    <location>
        <begin position="496"/>
        <end position="559"/>
    </location>
</feature>
<dbReference type="GeneID" id="40307289"/>
<gene>
    <name evidence="3" type="ORF">BESB_022290</name>
</gene>
<dbReference type="SMART" id="SM00208">
    <property type="entry name" value="TNFR"/>
    <property type="match status" value="6"/>
</dbReference>
<dbReference type="EMBL" id="NWUJ01000013">
    <property type="protein sequence ID" value="PFH31737.1"/>
    <property type="molecule type" value="Genomic_DNA"/>
</dbReference>
<dbReference type="KEGG" id="bbes:BESB_022290"/>
<dbReference type="Gene3D" id="2.130.10.10">
    <property type="entry name" value="YVTN repeat-like/Quinoprotein amine dehydrogenase"/>
    <property type="match status" value="1"/>
</dbReference>
<dbReference type="InterPro" id="IPR009030">
    <property type="entry name" value="Growth_fac_rcpt_cys_sf"/>
</dbReference>
<dbReference type="SMART" id="SM01411">
    <property type="entry name" value="Ephrin_rec_like"/>
    <property type="match status" value="26"/>
</dbReference>
<dbReference type="OrthoDB" id="330121at2759"/>
<dbReference type="VEuPathDB" id="ToxoDB:BESB_022290"/>
<dbReference type="SUPFAM" id="SSF110296">
    <property type="entry name" value="Oligoxyloglucan reducing end-specific cellobiohydrolase"/>
    <property type="match status" value="1"/>
</dbReference>
<dbReference type="STRING" id="94643.A0A2A9M7V9"/>
<feature type="domain" description="TNFR-Cys" evidence="2">
    <location>
        <begin position="2508"/>
        <end position="2546"/>
    </location>
</feature>
<feature type="domain" description="TNFR-Cys" evidence="2">
    <location>
        <begin position="2836"/>
        <end position="2871"/>
    </location>
</feature>
<dbReference type="PANTHER" id="PTHR46104">
    <property type="entry name" value="GENE 9195-RELATED-RELATED"/>
    <property type="match status" value="1"/>
</dbReference>
<evidence type="ECO:0000259" key="2">
    <source>
        <dbReference type="SMART" id="SM00208"/>
    </source>
</evidence>
<evidence type="ECO:0000313" key="3">
    <source>
        <dbReference type="EMBL" id="PFH31737.1"/>
    </source>
</evidence>
<dbReference type="InterPro" id="IPR001368">
    <property type="entry name" value="TNFR/NGFR_Cys_rich_reg"/>
</dbReference>
<organism evidence="3 4">
    <name type="scientific">Besnoitia besnoiti</name>
    <name type="common">Apicomplexan protozoan</name>
    <dbReference type="NCBI Taxonomy" id="94643"/>
    <lineage>
        <taxon>Eukaryota</taxon>
        <taxon>Sar</taxon>
        <taxon>Alveolata</taxon>
        <taxon>Apicomplexa</taxon>
        <taxon>Conoidasida</taxon>
        <taxon>Coccidia</taxon>
        <taxon>Eucoccidiorida</taxon>
        <taxon>Eimeriorina</taxon>
        <taxon>Sarcocystidae</taxon>
        <taxon>Besnoitia</taxon>
    </lineage>
</organism>
<evidence type="ECO:0000256" key="1">
    <source>
        <dbReference type="SAM" id="MobiDB-lite"/>
    </source>
</evidence>
<dbReference type="RefSeq" id="XP_029215746.1">
    <property type="nucleotide sequence ID" value="XM_029360931.1"/>
</dbReference>
<feature type="region of interest" description="Disordered" evidence="1">
    <location>
        <begin position="1878"/>
        <end position="1902"/>
    </location>
</feature>
<feature type="domain" description="TNFR-Cys" evidence="2">
    <location>
        <begin position="2993"/>
        <end position="3029"/>
    </location>
</feature>
<feature type="domain" description="TNFR-Cys" evidence="2">
    <location>
        <begin position="2053"/>
        <end position="2091"/>
    </location>
</feature>
<comment type="caution">
    <text evidence="3">The sequence shown here is derived from an EMBL/GenBank/DDBJ whole genome shotgun (WGS) entry which is preliminary data.</text>
</comment>
<feature type="compositionally biased region" description="Basic and acidic residues" evidence="1">
    <location>
        <begin position="194"/>
        <end position="207"/>
    </location>
</feature>
<feature type="domain" description="TNFR-Cys" evidence="2">
    <location>
        <begin position="3045"/>
        <end position="3081"/>
    </location>
</feature>
<dbReference type="InterPro" id="IPR015943">
    <property type="entry name" value="WD40/YVTN_repeat-like_dom_sf"/>
</dbReference>
<protein>
    <submittedName>
        <fullName evidence="3">GCC2 and GCC3 domain-containing protein</fullName>
    </submittedName>
</protein>
<dbReference type="Gene3D" id="2.10.50.10">
    <property type="entry name" value="Tumor Necrosis Factor Receptor, subunit A, domain 2"/>
    <property type="match status" value="10"/>
</dbReference>
<name>A0A2A9M7V9_BESBE</name>
<keyword evidence="4" id="KW-1185">Reference proteome</keyword>
<feature type="compositionally biased region" description="Low complexity" evidence="1">
    <location>
        <begin position="224"/>
        <end position="233"/>
    </location>
</feature>
<accession>A0A2A9M7V9</accession>
<evidence type="ECO:0000313" key="4">
    <source>
        <dbReference type="Proteomes" id="UP000224006"/>
    </source>
</evidence>
<reference evidence="3 4" key="1">
    <citation type="submission" date="2017-09" db="EMBL/GenBank/DDBJ databases">
        <title>Genome sequencing of Besnoitia besnoiti strain Bb-Ger1.</title>
        <authorList>
            <person name="Schares G."/>
            <person name="Venepally P."/>
            <person name="Lorenzi H.A."/>
        </authorList>
    </citation>
    <scope>NUCLEOTIDE SEQUENCE [LARGE SCALE GENOMIC DNA]</scope>
    <source>
        <strain evidence="3 4">Bb-Ger1</strain>
    </source>
</reference>
<feature type="compositionally biased region" description="Basic residues" evidence="1">
    <location>
        <begin position="3394"/>
        <end position="3404"/>
    </location>
</feature>
<dbReference type="PANTHER" id="PTHR46104:SF1">
    <property type="entry name" value="GENE 9195-RELATED"/>
    <property type="match status" value="1"/>
</dbReference>
<feature type="domain" description="TNFR-Cys" evidence="2">
    <location>
        <begin position="2883"/>
        <end position="2923"/>
    </location>
</feature>
<dbReference type="Proteomes" id="UP000224006">
    <property type="component" value="Chromosome XII"/>
</dbReference>
<feature type="region of interest" description="Disordered" evidence="1">
    <location>
        <begin position="3391"/>
        <end position="3418"/>
    </location>
</feature>
<feature type="compositionally biased region" description="Basic and acidic residues" evidence="1">
    <location>
        <begin position="150"/>
        <end position="178"/>
    </location>
</feature>